<dbReference type="GO" id="GO:0016740">
    <property type="term" value="F:transferase activity"/>
    <property type="evidence" value="ECO:0007669"/>
    <property type="project" value="UniProtKB-KW"/>
</dbReference>
<comment type="caution">
    <text evidence="5">The sequence shown here is derived from an EMBL/GenBank/DDBJ whole genome shotgun (WGS) entry which is preliminary data.</text>
</comment>
<keyword evidence="6" id="KW-1185">Reference proteome</keyword>
<organism evidence="5 6">
    <name type="scientific">Diacronema lutheri</name>
    <name type="common">Unicellular marine alga</name>
    <name type="synonym">Monochrysis lutheri</name>
    <dbReference type="NCBI Taxonomy" id="2081491"/>
    <lineage>
        <taxon>Eukaryota</taxon>
        <taxon>Haptista</taxon>
        <taxon>Haptophyta</taxon>
        <taxon>Pavlovophyceae</taxon>
        <taxon>Pavlovales</taxon>
        <taxon>Pavlovaceae</taxon>
        <taxon>Diacronema</taxon>
    </lineage>
</organism>
<evidence type="ECO:0000259" key="4">
    <source>
        <dbReference type="SMART" id="SM00672"/>
    </source>
</evidence>
<feature type="signal peptide" evidence="3">
    <location>
        <begin position="1"/>
        <end position="29"/>
    </location>
</feature>
<evidence type="ECO:0000256" key="2">
    <source>
        <dbReference type="ARBA" id="ARBA00022679"/>
    </source>
</evidence>
<reference evidence="5" key="1">
    <citation type="submission" date="2021-05" db="EMBL/GenBank/DDBJ databases">
        <title>The genome of the haptophyte Pavlova lutheri (Diacronema luteri, Pavlovales) - a model for lipid biosynthesis in eukaryotic algae.</title>
        <authorList>
            <person name="Hulatt C.J."/>
            <person name="Posewitz M.C."/>
        </authorList>
    </citation>
    <scope>NUCLEOTIDE SEQUENCE</scope>
    <source>
        <strain evidence="5">NIVA-4/92</strain>
    </source>
</reference>
<dbReference type="Proteomes" id="UP000751190">
    <property type="component" value="Unassembled WGS sequence"/>
</dbReference>
<dbReference type="InterPro" id="IPR051091">
    <property type="entry name" value="O-Glucosyltr/Glycosyltrsf_90"/>
</dbReference>
<comment type="similarity">
    <text evidence="1">Belongs to the glycosyltransferase 90 family.</text>
</comment>
<dbReference type="OrthoDB" id="202415at2759"/>
<accession>A0A8J5XA03</accession>
<dbReference type="PANTHER" id="PTHR12203:SF35">
    <property type="entry name" value="PROTEIN O-GLUCOSYLTRANSFERASE 1"/>
    <property type="match status" value="1"/>
</dbReference>
<dbReference type="InterPro" id="IPR006598">
    <property type="entry name" value="CAP10"/>
</dbReference>
<gene>
    <name evidence="5" type="ORF">KFE25_010428</name>
</gene>
<dbReference type="PANTHER" id="PTHR12203">
    <property type="entry name" value="KDEL LYS-ASP-GLU-LEU CONTAINING - RELATED"/>
    <property type="match status" value="1"/>
</dbReference>
<keyword evidence="3" id="KW-0732">Signal</keyword>
<dbReference type="AlphaFoldDB" id="A0A8J5XA03"/>
<evidence type="ECO:0000256" key="1">
    <source>
        <dbReference type="ARBA" id="ARBA00010118"/>
    </source>
</evidence>
<dbReference type="OMA" id="LAKQCAY"/>
<proteinExistence type="inferred from homology"/>
<evidence type="ECO:0000313" key="5">
    <source>
        <dbReference type="EMBL" id="KAG8462603.1"/>
    </source>
</evidence>
<keyword evidence="2" id="KW-0808">Transferase</keyword>
<evidence type="ECO:0000256" key="3">
    <source>
        <dbReference type="SAM" id="SignalP"/>
    </source>
</evidence>
<dbReference type="Pfam" id="PF05686">
    <property type="entry name" value="Glyco_transf_90"/>
    <property type="match status" value="1"/>
</dbReference>
<feature type="chain" id="PRO_5035305096" description="Glycosyl transferase CAP10 domain-containing protein" evidence="3">
    <location>
        <begin position="30"/>
        <end position="544"/>
    </location>
</feature>
<feature type="domain" description="Glycosyl transferase CAP10" evidence="4">
    <location>
        <begin position="153"/>
        <end position="426"/>
    </location>
</feature>
<protein>
    <recommendedName>
        <fullName evidence="4">Glycosyl transferase CAP10 domain-containing protein</fullName>
    </recommendedName>
</protein>
<name>A0A8J5XA03_DIALT</name>
<dbReference type="EMBL" id="JAGTXO010000020">
    <property type="protein sequence ID" value="KAG8462603.1"/>
    <property type="molecule type" value="Genomic_DNA"/>
</dbReference>
<dbReference type="SMART" id="SM00672">
    <property type="entry name" value="CAP10"/>
    <property type="match status" value="1"/>
</dbReference>
<sequence length="544" mass="60641">MAVGSVGRGLVVVALAACALLLLASQTRTLHSCPETTLRPAAQANATATLSARLAPAPPAPARDALPVFNWDELVEWRLAPWDRHWQDARVRRLDLDDLEELCELGTGLIFCTRIQIVNRRLFFKDVRALELDRDYAVSRIAPFIDLIRQDPAMPDLDLFLALNDQPSVPHAFRGARGALADVGRPPPMFGATMAPRRADIPWPDYSFWLPTRPHKTRTPPWDAIRQQVYDAGRASPWAGRSDLAFFAGDTRHPVRKEMLDVARQPEHAELFAIRTVWIHRAAKTCAEAPELDDGGPGIREPGCRYAPPDYCRYKYILNLGSGGSYANKFKYSLLCRSLLIHVSRGNSNLEFWQSQLVPGVHFMQVPTAQDVPALLRRLRSDPAAEAHARRIGEAGAERMGALTINEVATYCTKLLHGYAKRLAFKPAPIEGAVEVNCVDDLWRHYDKDERAPWFLKMLTHDNASCIRPPQPPFVAPGYGGAYRGSRVTCHAANNGELRKARCSPPANSTAERLAYLRRCYEDHCAEPCRFGADGTLPPRRAPT</sequence>
<evidence type="ECO:0000313" key="6">
    <source>
        <dbReference type="Proteomes" id="UP000751190"/>
    </source>
</evidence>